<evidence type="ECO:0000313" key="2">
    <source>
        <dbReference type="Proteomes" id="UP000198661"/>
    </source>
</evidence>
<sequence length="464" mass="53038">MITLDLPEKKMNDEQAIREEVVTDSKTLSPSISLEVSIPWYSDSMKVLNHPSCVDRARDKKLQFNCLKLHGVPVAADKAVLVRQYVIPVFQTDVLAMYRSKSSYVWLANRSNRSRLPFQRVNATERSKEVQRAGRLAVRALYALGLDYGVVKIGVQPGNQLVVLDVIVEPKLNREMENGFVHSIYTYGKMLSSAVKPVKEVTIGADPEFIMQSQEGELVLASKYFPRHGRVGCDAVWHGNNRSDKPLVELRPKPSTHPRTLVVRMLQGMLYAAKKVNDASIRWLAGGMPYPGYPLGGHIHFSGVWLNFKLLRALDNYLALPLMLAEDPRGVKRRPNYGFLGDFRPQFHGGFEYRTLPSWLISPTLTKGVVALAQLIAAKYPYLRHDFLREYPVQKAYYRGNKEVIRGKLTEIWADLNSLSEYDHYRSDLDGFFEWMFTGKTWDESVDFRSRWKLPPFNRKGETP</sequence>
<dbReference type="Pfam" id="PF14395">
    <property type="entry name" value="COOH-NH2_lig"/>
    <property type="match status" value="1"/>
</dbReference>
<proteinExistence type="predicted"/>
<dbReference type="GO" id="GO:0016874">
    <property type="term" value="F:ligase activity"/>
    <property type="evidence" value="ECO:0007669"/>
    <property type="project" value="UniProtKB-KW"/>
</dbReference>
<dbReference type="AlphaFoldDB" id="A0A1I2PK36"/>
<dbReference type="EMBL" id="FOOK01000017">
    <property type="protein sequence ID" value="SFG14357.1"/>
    <property type="molecule type" value="Genomic_DNA"/>
</dbReference>
<dbReference type="RefSeq" id="WP_177199101.1">
    <property type="nucleotide sequence ID" value="NZ_FOOK01000017.1"/>
</dbReference>
<dbReference type="InterPro" id="IPR025681">
    <property type="entry name" value="COOH-NH2_lig"/>
</dbReference>
<name>A0A1I2PK36_9BACL</name>
<organism evidence="1 2">
    <name type="scientific">Planifilum fulgidum</name>
    <dbReference type="NCBI Taxonomy" id="201973"/>
    <lineage>
        <taxon>Bacteria</taxon>
        <taxon>Bacillati</taxon>
        <taxon>Bacillota</taxon>
        <taxon>Bacilli</taxon>
        <taxon>Bacillales</taxon>
        <taxon>Thermoactinomycetaceae</taxon>
        <taxon>Planifilum</taxon>
    </lineage>
</organism>
<keyword evidence="2" id="KW-1185">Reference proteome</keyword>
<dbReference type="STRING" id="201973.SAMN04488025_11761"/>
<protein>
    <submittedName>
        <fullName evidence="1">Phage phiEco32-like COOH.NH2 ligase-type 2</fullName>
    </submittedName>
</protein>
<gene>
    <name evidence="1" type="ORF">SAMN04488025_11761</name>
</gene>
<evidence type="ECO:0000313" key="1">
    <source>
        <dbReference type="EMBL" id="SFG14357.1"/>
    </source>
</evidence>
<keyword evidence="1" id="KW-0436">Ligase</keyword>
<dbReference type="Proteomes" id="UP000198661">
    <property type="component" value="Unassembled WGS sequence"/>
</dbReference>
<accession>A0A1I2PK36</accession>
<reference evidence="2" key="1">
    <citation type="submission" date="2016-10" db="EMBL/GenBank/DDBJ databases">
        <authorList>
            <person name="Varghese N."/>
            <person name="Submissions S."/>
        </authorList>
    </citation>
    <scope>NUCLEOTIDE SEQUENCE [LARGE SCALE GENOMIC DNA]</scope>
    <source>
        <strain evidence="2">DSM 44945</strain>
    </source>
</reference>